<proteinExistence type="predicted"/>
<protein>
    <submittedName>
        <fullName evidence="2">Uncharacterized protein</fullName>
    </submittedName>
</protein>
<dbReference type="RefSeq" id="WP_148974797.1">
    <property type="nucleotide sequence ID" value="NZ_VTER01000005.1"/>
</dbReference>
<dbReference type="Proteomes" id="UP000322139">
    <property type="component" value="Unassembled WGS sequence"/>
</dbReference>
<feature type="region of interest" description="Disordered" evidence="1">
    <location>
        <begin position="70"/>
        <end position="103"/>
    </location>
</feature>
<sequence length="103" mass="11792">MKNKQKAEAWAEAKKRCRLNAADIRMAKELGMTPKGLIKNIPSKSQQWKMPVKDWIRDLYSEKFGRVLASETPPQKAGGSQKKKKPIELDADEGPLYYEDLPF</sequence>
<evidence type="ECO:0000313" key="3">
    <source>
        <dbReference type="Proteomes" id="UP000322139"/>
    </source>
</evidence>
<name>A0A5D4RB44_9BACI</name>
<comment type="caution">
    <text evidence="2">The sequence shown here is derived from an EMBL/GenBank/DDBJ whole genome shotgun (WGS) entry which is preliminary data.</text>
</comment>
<reference evidence="2 3" key="1">
    <citation type="submission" date="2019-08" db="EMBL/GenBank/DDBJ databases">
        <title>Bacillus genomes from the desert of Cuatro Cienegas, Coahuila.</title>
        <authorList>
            <person name="Olmedo-Alvarez G."/>
        </authorList>
    </citation>
    <scope>NUCLEOTIDE SEQUENCE [LARGE SCALE GENOMIC DNA]</scope>
    <source>
        <strain evidence="2 3">CH446_14T</strain>
    </source>
</reference>
<dbReference type="AlphaFoldDB" id="A0A5D4RB44"/>
<evidence type="ECO:0000256" key="1">
    <source>
        <dbReference type="SAM" id="MobiDB-lite"/>
    </source>
</evidence>
<dbReference type="EMBL" id="VTER01000005">
    <property type="protein sequence ID" value="TYS48625.1"/>
    <property type="molecule type" value="Genomic_DNA"/>
</dbReference>
<accession>A0A5D4RB44</accession>
<organism evidence="2 3">
    <name type="scientific">Bacillus infantis</name>
    <dbReference type="NCBI Taxonomy" id="324767"/>
    <lineage>
        <taxon>Bacteria</taxon>
        <taxon>Bacillati</taxon>
        <taxon>Bacillota</taxon>
        <taxon>Bacilli</taxon>
        <taxon>Bacillales</taxon>
        <taxon>Bacillaceae</taxon>
        <taxon>Bacillus</taxon>
    </lineage>
</organism>
<evidence type="ECO:0000313" key="2">
    <source>
        <dbReference type="EMBL" id="TYS48625.1"/>
    </source>
</evidence>
<gene>
    <name evidence="2" type="ORF">FZD51_10940</name>
</gene>